<dbReference type="EMBL" id="CAXLJL010000001">
    <property type="protein sequence ID" value="CAL5129365.1"/>
    <property type="molecule type" value="Genomic_DNA"/>
</dbReference>
<evidence type="ECO:0000256" key="1">
    <source>
        <dbReference type="ARBA" id="ARBA00023157"/>
    </source>
</evidence>
<proteinExistence type="predicted"/>
<dbReference type="PANTHER" id="PTHR24652">
    <property type="entry name" value="LOW-DENSITY LIPOPROTEIN RECEPTOR CLASS A DOMAIN-CONTAINING PROTEIN 2"/>
    <property type="match status" value="1"/>
</dbReference>
<dbReference type="CDD" id="cd00041">
    <property type="entry name" value="CUB"/>
    <property type="match status" value="1"/>
</dbReference>
<accession>A0AAV2SWM5</accession>
<organism evidence="3 4">
    <name type="scientific">Calicophoron daubneyi</name>
    <name type="common">Rumen fluke</name>
    <name type="synonym">Paramphistomum daubneyi</name>
    <dbReference type="NCBI Taxonomy" id="300641"/>
    <lineage>
        <taxon>Eukaryota</taxon>
        <taxon>Metazoa</taxon>
        <taxon>Spiralia</taxon>
        <taxon>Lophotrochozoa</taxon>
        <taxon>Platyhelminthes</taxon>
        <taxon>Trematoda</taxon>
        <taxon>Digenea</taxon>
        <taxon>Plagiorchiida</taxon>
        <taxon>Pronocephalata</taxon>
        <taxon>Paramphistomoidea</taxon>
        <taxon>Paramphistomidae</taxon>
        <taxon>Calicophoron</taxon>
    </lineage>
</organism>
<keyword evidence="2" id="KW-0472">Membrane</keyword>
<keyword evidence="2" id="KW-0812">Transmembrane</keyword>
<evidence type="ECO:0000313" key="3">
    <source>
        <dbReference type="EMBL" id="CAL5129365.1"/>
    </source>
</evidence>
<comment type="caution">
    <text evidence="3">The sequence shown here is derived from an EMBL/GenBank/DDBJ whole genome shotgun (WGS) entry which is preliminary data.</text>
</comment>
<evidence type="ECO:0000313" key="4">
    <source>
        <dbReference type="Proteomes" id="UP001497525"/>
    </source>
</evidence>
<name>A0AAV2SWM5_CALDB</name>
<dbReference type="Proteomes" id="UP001497525">
    <property type="component" value="Unassembled WGS sequence"/>
</dbReference>
<dbReference type="SUPFAM" id="SSF49854">
    <property type="entry name" value="Spermadhesin, CUB domain"/>
    <property type="match status" value="3"/>
</dbReference>
<dbReference type="PANTHER" id="PTHR24652:SF67">
    <property type="entry name" value="LOW-DENSITY LIPOPROTEIN RECEPTOR CLASS A DOMAIN-CONTAINING PROTEIN 2"/>
    <property type="match status" value="1"/>
</dbReference>
<dbReference type="Gene3D" id="2.60.120.290">
    <property type="entry name" value="Spermadhesin, CUB domain"/>
    <property type="match status" value="3"/>
</dbReference>
<dbReference type="InterPro" id="IPR000859">
    <property type="entry name" value="CUB_dom"/>
</dbReference>
<dbReference type="InterPro" id="IPR042333">
    <property type="entry name" value="LRAD2/Mig-13-like"/>
</dbReference>
<keyword evidence="1" id="KW-1015">Disulfide bond</keyword>
<keyword evidence="2" id="KW-1133">Transmembrane helix</keyword>
<feature type="transmembrane region" description="Helical" evidence="2">
    <location>
        <begin position="386"/>
        <end position="405"/>
    </location>
</feature>
<dbReference type="AlphaFoldDB" id="A0AAV2SWM5"/>
<dbReference type="InterPro" id="IPR035914">
    <property type="entry name" value="Sperma_CUB_dom_sf"/>
</dbReference>
<evidence type="ECO:0000256" key="2">
    <source>
        <dbReference type="SAM" id="Phobius"/>
    </source>
</evidence>
<gene>
    <name evidence="3" type="ORF">CDAUBV1_LOCUS294</name>
</gene>
<evidence type="ECO:0008006" key="5">
    <source>
        <dbReference type="Google" id="ProtNLM"/>
    </source>
</evidence>
<protein>
    <recommendedName>
        <fullName evidence="5">CUB domain-containing protein</fullName>
    </recommendedName>
</protein>
<reference evidence="3" key="1">
    <citation type="submission" date="2024-06" db="EMBL/GenBank/DDBJ databases">
        <authorList>
            <person name="Liu X."/>
            <person name="Lenzi L."/>
            <person name="Haldenby T S."/>
            <person name="Uol C."/>
        </authorList>
    </citation>
    <scope>NUCLEOTIDE SEQUENCE</scope>
</reference>
<sequence length="411" mass="46350">MYVQLVIEMLAVGESFTLQYRAIKMPDLECKILNANENGQLYTFISENISVTKKVNCTFVIHALKDQRARLVFTNVNFGEKTQNEENYIKLASSNDSEEEPLYTGLKPMQNKPYFSTGEFLSLSLVLNGLGENEGFTIEYSSFKMPDLECKILNANENGQLYTFISENISVTKKVNCTFVIHALKDQRARLVFTNVNFGEKTQNEENYIKLASSNDSEEEPLYTGLKPMQNKPYFSTGEFLSLSLVLNGLGENEGFTIEYSSLRYPYCGETNLTAESRENLIELAVNNVSVNIPIDCTYDIFEPKGRKITLKFLEYGIPSYANEGANFVKFRINSTSRKYPLSKGSGTTWRSLTTPENTLHMRVHLDGQENGEGFVAVYSKGHMPAALSFALVMLPTIVFWMFSYGPANGN</sequence>